<dbReference type="Proteomes" id="UP000293433">
    <property type="component" value="Unassembled WGS sequence"/>
</dbReference>
<dbReference type="Pfam" id="PF13177">
    <property type="entry name" value="DNA_pol3_delta2"/>
    <property type="match status" value="1"/>
</dbReference>
<feature type="compositionally biased region" description="Basic and acidic residues" evidence="1">
    <location>
        <begin position="7"/>
        <end position="21"/>
    </location>
</feature>
<dbReference type="OrthoDB" id="9811073at2"/>
<evidence type="ECO:0000313" key="2">
    <source>
        <dbReference type="EMBL" id="RZS56758.1"/>
    </source>
</evidence>
<name>A0A4Q7LS95_9BURK</name>
<dbReference type="RefSeq" id="WP_130481192.1">
    <property type="nucleotide sequence ID" value="NZ_SGWV01000008.1"/>
</dbReference>
<organism evidence="2 3">
    <name type="scientific">Sphaerotilus mobilis</name>
    <dbReference type="NCBI Taxonomy" id="47994"/>
    <lineage>
        <taxon>Bacteria</taxon>
        <taxon>Pseudomonadati</taxon>
        <taxon>Pseudomonadota</taxon>
        <taxon>Betaproteobacteria</taxon>
        <taxon>Burkholderiales</taxon>
        <taxon>Sphaerotilaceae</taxon>
        <taxon>Sphaerotilus</taxon>
    </lineage>
</organism>
<proteinExistence type="predicted"/>
<feature type="region of interest" description="Disordered" evidence="1">
    <location>
        <begin position="361"/>
        <end position="384"/>
    </location>
</feature>
<dbReference type="PANTHER" id="PTHR11669:SF8">
    <property type="entry name" value="DNA POLYMERASE III SUBUNIT DELTA"/>
    <property type="match status" value="1"/>
</dbReference>
<dbReference type="EMBL" id="SGWV01000008">
    <property type="protein sequence ID" value="RZS56758.1"/>
    <property type="molecule type" value="Genomic_DNA"/>
</dbReference>
<feature type="compositionally biased region" description="Acidic residues" evidence="1">
    <location>
        <begin position="117"/>
        <end position="126"/>
    </location>
</feature>
<evidence type="ECO:0000256" key="1">
    <source>
        <dbReference type="SAM" id="MobiDB-lite"/>
    </source>
</evidence>
<feature type="compositionally biased region" description="Basic and acidic residues" evidence="1">
    <location>
        <begin position="127"/>
        <end position="138"/>
    </location>
</feature>
<feature type="region of interest" description="Disordered" evidence="1">
    <location>
        <begin position="1"/>
        <end position="21"/>
    </location>
</feature>
<reference evidence="2 3" key="1">
    <citation type="submission" date="2019-02" db="EMBL/GenBank/DDBJ databases">
        <title>Genomic Encyclopedia of Type Strains, Phase IV (KMG-IV): sequencing the most valuable type-strain genomes for metagenomic binning, comparative biology and taxonomic classification.</title>
        <authorList>
            <person name="Goeker M."/>
        </authorList>
    </citation>
    <scope>NUCLEOTIDE SEQUENCE [LARGE SCALE GENOMIC DNA]</scope>
    <source>
        <strain evidence="2 3">DSM 10617</strain>
    </source>
</reference>
<dbReference type="AlphaFoldDB" id="A0A4Q7LS95"/>
<dbReference type="Gene3D" id="3.40.50.300">
    <property type="entry name" value="P-loop containing nucleotide triphosphate hydrolases"/>
    <property type="match status" value="1"/>
</dbReference>
<protein>
    <submittedName>
        <fullName evidence="2">DNA polymerase-3 subunit delta</fullName>
    </submittedName>
</protein>
<evidence type="ECO:0000313" key="3">
    <source>
        <dbReference type="Proteomes" id="UP000293433"/>
    </source>
</evidence>
<dbReference type="GO" id="GO:0009360">
    <property type="term" value="C:DNA polymerase III complex"/>
    <property type="evidence" value="ECO:0007669"/>
    <property type="project" value="TreeGrafter"/>
</dbReference>
<gene>
    <name evidence="2" type="ORF">EV685_1313</name>
</gene>
<keyword evidence="3" id="KW-1185">Reference proteome</keyword>
<comment type="caution">
    <text evidence="2">The sequence shown here is derived from an EMBL/GenBank/DDBJ whole genome shotgun (WGS) entry which is preliminary data.</text>
</comment>
<accession>A0A4Q7LS95</accession>
<sequence length="384" mass="40392">MVTRTVPKADKADKPEKADAGPRLDLDAARLPWLRDTLARTLASQRSHALLVSGPSGVGQLAFALALAKSWLCETALADRPQQLACGHCGSCHLVDERSHPDLRLIVPEALRGEVGLDADEAGEGDGDGKSKKAKPSQEIKVDQIRAAIGFSELTAGRARTKVLVLHPAEALNTISANAILKTLEEPPGTLRFVLSTAEPQSLLPTIRSRCQVVPLPPPEVGPATAWLAEQGVDQPAVMLAASGEQPLVALAMHQAGLNAASWLALPERVAAGDVTAFSGWALPVLVETLQKLCHDRLLVSVGATPRYFAGARLAAGEVARLTAWAADLRRQARHADHPYNAGLAVEALLAQARDASTITPMNGGVGAASARQRPPGGPIHSRP</sequence>
<dbReference type="InterPro" id="IPR027417">
    <property type="entry name" value="P-loop_NTPase"/>
</dbReference>
<dbReference type="InterPro" id="IPR050238">
    <property type="entry name" value="DNA_Rep/Repair_Clamp_Loader"/>
</dbReference>
<feature type="region of interest" description="Disordered" evidence="1">
    <location>
        <begin position="116"/>
        <end position="138"/>
    </location>
</feature>
<dbReference type="GO" id="GO:0006261">
    <property type="term" value="P:DNA-templated DNA replication"/>
    <property type="evidence" value="ECO:0007669"/>
    <property type="project" value="TreeGrafter"/>
</dbReference>
<dbReference type="SUPFAM" id="SSF52540">
    <property type="entry name" value="P-loop containing nucleoside triphosphate hydrolases"/>
    <property type="match status" value="1"/>
</dbReference>
<dbReference type="PANTHER" id="PTHR11669">
    <property type="entry name" value="REPLICATION FACTOR C / DNA POLYMERASE III GAMMA-TAU SUBUNIT"/>
    <property type="match status" value="1"/>
</dbReference>